<keyword evidence="3" id="KW-0520">NAD</keyword>
<dbReference type="InterPro" id="IPR013328">
    <property type="entry name" value="6PGD_dom2"/>
</dbReference>
<dbReference type="Proteomes" id="UP000198960">
    <property type="component" value="Unassembled WGS sequence"/>
</dbReference>
<dbReference type="InterPro" id="IPR008927">
    <property type="entry name" value="6-PGluconate_DH-like_C_sf"/>
</dbReference>
<reference evidence="8" key="1">
    <citation type="submission" date="2016-10" db="EMBL/GenBank/DDBJ databases">
        <authorList>
            <person name="Varghese N."/>
            <person name="Submissions S."/>
        </authorList>
    </citation>
    <scope>NUCLEOTIDE SEQUENCE [LARGE SCALE GENOMIC DNA]</scope>
    <source>
        <strain evidence="8">DSM 45413</strain>
    </source>
</reference>
<dbReference type="EMBL" id="FOEE01000017">
    <property type="protein sequence ID" value="SEP23556.1"/>
    <property type="molecule type" value="Genomic_DNA"/>
</dbReference>
<keyword evidence="2" id="KW-0560">Oxidoreductase</keyword>
<evidence type="ECO:0000256" key="3">
    <source>
        <dbReference type="ARBA" id="ARBA00023027"/>
    </source>
</evidence>
<dbReference type="Pfam" id="PF03446">
    <property type="entry name" value="NAD_binding_2"/>
    <property type="match status" value="1"/>
</dbReference>
<dbReference type="GO" id="GO:0051287">
    <property type="term" value="F:NAD binding"/>
    <property type="evidence" value="ECO:0007669"/>
    <property type="project" value="InterPro"/>
</dbReference>
<evidence type="ECO:0000256" key="4">
    <source>
        <dbReference type="PIRSR" id="PIRSR000103-1"/>
    </source>
</evidence>
<name>A0A1H8W7B5_9ACTN</name>
<evidence type="ECO:0000313" key="7">
    <source>
        <dbReference type="EMBL" id="SEP23556.1"/>
    </source>
</evidence>
<accession>A0A1H8W7B5</accession>
<sequence length="283" mass="28845">MSGTTPTPPTTDRVGFIGLGSQGGPMARRIVEDGVATVLWARRQETLDAYADTAAEYASSPADLAARVDIACVCVLNDEGVEEVVAGPEGLLSAMAPGGVIAIHSTVHPETCQRLAEQAAAKGITLIDAPVSGGGPGAEAKRLLVMVGGDAETLERVRPVFETYANPIVHLGPVGAGQRAKLINNLMLTANLGVLESAYALARSLSVDPEQLSTVLSHGSGNSFAVNVLRGPDFVLGPMGAMAGPLLQKDARLVVDLATAAGAEPGTVLTAADAALSSMGCQR</sequence>
<dbReference type="GO" id="GO:0050661">
    <property type="term" value="F:NADP binding"/>
    <property type="evidence" value="ECO:0007669"/>
    <property type="project" value="InterPro"/>
</dbReference>
<evidence type="ECO:0000256" key="2">
    <source>
        <dbReference type="ARBA" id="ARBA00023002"/>
    </source>
</evidence>
<dbReference type="PANTHER" id="PTHR43060">
    <property type="entry name" value="3-HYDROXYISOBUTYRATE DEHYDROGENASE-LIKE 1, MITOCHONDRIAL-RELATED"/>
    <property type="match status" value="1"/>
</dbReference>
<dbReference type="InterPro" id="IPR015815">
    <property type="entry name" value="HIBADH-related"/>
</dbReference>
<dbReference type="SUPFAM" id="SSF48179">
    <property type="entry name" value="6-phosphogluconate dehydrogenase C-terminal domain-like"/>
    <property type="match status" value="1"/>
</dbReference>
<feature type="active site" evidence="4">
    <location>
        <position position="181"/>
    </location>
</feature>
<comment type="similarity">
    <text evidence="1">Belongs to the HIBADH-related family.</text>
</comment>
<dbReference type="RefSeq" id="WP_211435752.1">
    <property type="nucleotide sequence ID" value="NZ_FOEE01000017.1"/>
</dbReference>
<dbReference type="GO" id="GO:0016054">
    <property type="term" value="P:organic acid catabolic process"/>
    <property type="evidence" value="ECO:0007669"/>
    <property type="project" value="UniProtKB-ARBA"/>
</dbReference>
<evidence type="ECO:0000313" key="8">
    <source>
        <dbReference type="Proteomes" id="UP000198960"/>
    </source>
</evidence>
<dbReference type="PROSITE" id="PS00895">
    <property type="entry name" value="3_HYDROXYISOBUT_DH"/>
    <property type="match status" value="1"/>
</dbReference>
<dbReference type="InterPro" id="IPR036291">
    <property type="entry name" value="NAD(P)-bd_dom_sf"/>
</dbReference>
<evidence type="ECO:0000259" key="5">
    <source>
        <dbReference type="Pfam" id="PF03446"/>
    </source>
</evidence>
<dbReference type="InterPro" id="IPR002204">
    <property type="entry name" value="3-OH-isobutyrate_DH-rel_CS"/>
</dbReference>
<dbReference type="PIRSF" id="PIRSF000103">
    <property type="entry name" value="HIBADH"/>
    <property type="match status" value="1"/>
</dbReference>
<dbReference type="InterPro" id="IPR029154">
    <property type="entry name" value="HIBADH-like_NADP-bd"/>
</dbReference>
<dbReference type="SUPFAM" id="SSF51735">
    <property type="entry name" value="NAD(P)-binding Rossmann-fold domains"/>
    <property type="match status" value="1"/>
</dbReference>
<dbReference type="Pfam" id="PF14833">
    <property type="entry name" value="NAD_binding_11"/>
    <property type="match status" value="1"/>
</dbReference>
<keyword evidence="8" id="KW-1185">Reference proteome</keyword>
<proteinExistence type="inferred from homology"/>
<gene>
    <name evidence="7" type="ORF">SAMN05660991_04145</name>
</gene>
<evidence type="ECO:0000259" key="6">
    <source>
        <dbReference type="Pfam" id="PF14833"/>
    </source>
</evidence>
<feature type="domain" description="6-phosphogluconate dehydrogenase NADP-binding" evidence="5">
    <location>
        <begin position="13"/>
        <end position="172"/>
    </location>
</feature>
<evidence type="ECO:0000256" key="1">
    <source>
        <dbReference type="ARBA" id="ARBA00009080"/>
    </source>
</evidence>
<dbReference type="AlphaFoldDB" id="A0A1H8W7B5"/>
<dbReference type="Gene3D" id="3.40.50.720">
    <property type="entry name" value="NAD(P)-binding Rossmann-like Domain"/>
    <property type="match status" value="1"/>
</dbReference>
<feature type="domain" description="3-hydroxyisobutyrate dehydrogenase-like NAD-binding" evidence="6">
    <location>
        <begin position="175"/>
        <end position="264"/>
    </location>
</feature>
<dbReference type="STRING" id="673521.SAMN05660991_04145"/>
<dbReference type="InterPro" id="IPR006115">
    <property type="entry name" value="6PGDH_NADP-bd"/>
</dbReference>
<dbReference type="GO" id="GO:0016491">
    <property type="term" value="F:oxidoreductase activity"/>
    <property type="evidence" value="ECO:0007669"/>
    <property type="project" value="UniProtKB-KW"/>
</dbReference>
<dbReference type="PANTHER" id="PTHR43060:SF15">
    <property type="entry name" value="3-HYDROXYISOBUTYRATE DEHYDROGENASE-LIKE 1, MITOCHONDRIAL-RELATED"/>
    <property type="match status" value="1"/>
</dbReference>
<dbReference type="Gene3D" id="1.10.1040.10">
    <property type="entry name" value="N-(1-d-carboxylethyl)-l-norvaline Dehydrogenase, domain 2"/>
    <property type="match status" value="1"/>
</dbReference>
<protein>
    <submittedName>
        <fullName evidence="7">3-hydroxyisobutyrate dehydrogenase</fullName>
    </submittedName>
</protein>
<organism evidence="7 8">
    <name type="scientific">Trujillonella endophytica</name>
    <dbReference type="NCBI Taxonomy" id="673521"/>
    <lineage>
        <taxon>Bacteria</taxon>
        <taxon>Bacillati</taxon>
        <taxon>Actinomycetota</taxon>
        <taxon>Actinomycetes</taxon>
        <taxon>Geodermatophilales</taxon>
        <taxon>Geodermatophilaceae</taxon>
        <taxon>Trujillonella</taxon>
    </lineage>
</organism>